<evidence type="ECO:0000256" key="1">
    <source>
        <dbReference type="SAM" id="MobiDB-lite"/>
    </source>
</evidence>
<keyword evidence="3" id="KW-1185">Reference proteome</keyword>
<dbReference type="EMBL" id="JASCZI010092969">
    <property type="protein sequence ID" value="MED6152962.1"/>
    <property type="molecule type" value="Genomic_DNA"/>
</dbReference>
<name>A0ABU6TVT7_9FABA</name>
<gene>
    <name evidence="2" type="ORF">PIB30_096989</name>
</gene>
<organism evidence="2 3">
    <name type="scientific">Stylosanthes scabra</name>
    <dbReference type="NCBI Taxonomy" id="79078"/>
    <lineage>
        <taxon>Eukaryota</taxon>
        <taxon>Viridiplantae</taxon>
        <taxon>Streptophyta</taxon>
        <taxon>Embryophyta</taxon>
        <taxon>Tracheophyta</taxon>
        <taxon>Spermatophyta</taxon>
        <taxon>Magnoliopsida</taxon>
        <taxon>eudicotyledons</taxon>
        <taxon>Gunneridae</taxon>
        <taxon>Pentapetalae</taxon>
        <taxon>rosids</taxon>
        <taxon>fabids</taxon>
        <taxon>Fabales</taxon>
        <taxon>Fabaceae</taxon>
        <taxon>Papilionoideae</taxon>
        <taxon>50 kb inversion clade</taxon>
        <taxon>dalbergioids sensu lato</taxon>
        <taxon>Dalbergieae</taxon>
        <taxon>Pterocarpus clade</taxon>
        <taxon>Stylosanthes</taxon>
    </lineage>
</organism>
<accession>A0ABU6TVT7</accession>
<feature type="compositionally biased region" description="Basic and acidic residues" evidence="1">
    <location>
        <begin position="1"/>
        <end position="20"/>
    </location>
</feature>
<sequence>MEAVDKCMLHIPSEEPESHMGEAGGSRTGEDVTPTKEDLTPDSVQAESHPPTSAETRKITIDLTTDDESEQHMALLVKKADSPPVTPSVGLKRTLSRGKNAYIPPPLRSKGRVTHQGLELVRPILPHGRSEEDMKSSGKMKKASRDKCSELNVVKQGETFPPFISSKMKIKVSMRYSLQAVQHAAYIFSDGMNPEEVLVRRGTKTLTKKNLFTLLSNNEPSDYIMEMMAYMTSWTQSQLPVKTVWSLPLQFSVGELILL</sequence>
<reference evidence="2 3" key="1">
    <citation type="journal article" date="2023" name="Plants (Basel)">
        <title>Bridging the Gap: Combining Genomics and Transcriptomics Approaches to Understand Stylosanthes scabra, an Orphan Legume from the Brazilian Caatinga.</title>
        <authorList>
            <person name="Ferreira-Neto J.R.C."/>
            <person name="da Silva M.D."/>
            <person name="Binneck E."/>
            <person name="de Melo N.F."/>
            <person name="da Silva R.H."/>
            <person name="de Melo A.L.T.M."/>
            <person name="Pandolfi V."/>
            <person name="Bustamante F.O."/>
            <person name="Brasileiro-Vidal A.C."/>
            <person name="Benko-Iseppon A.M."/>
        </authorList>
    </citation>
    <scope>NUCLEOTIDE SEQUENCE [LARGE SCALE GENOMIC DNA]</scope>
    <source>
        <tissue evidence="2">Leaves</tissue>
    </source>
</reference>
<protein>
    <submittedName>
        <fullName evidence="2">Uncharacterized protein</fullName>
    </submittedName>
</protein>
<dbReference type="Proteomes" id="UP001341840">
    <property type="component" value="Unassembled WGS sequence"/>
</dbReference>
<feature type="region of interest" description="Disordered" evidence="1">
    <location>
        <begin position="1"/>
        <end position="58"/>
    </location>
</feature>
<feature type="region of interest" description="Disordered" evidence="1">
    <location>
        <begin position="128"/>
        <end position="147"/>
    </location>
</feature>
<comment type="caution">
    <text evidence="2">The sequence shown here is derived from an EMBL/GenBank/DDBJ whole genome shotgun (WGS) entry which is preliminary data.</text>
</comment>
<evidence type="ECO:0000313" key="2">
    <source>
        <dbReference type="EMBL" id="MED6152962.1"/>
    </source>
</evidence>
<evidence type="ECO:0000313" key="3">
    <source>
        <dbReference type="Proteomes" id="UP001341840"/>
    </source>
</evidence>
<feature type="compositionally biased region" description="Polar residues" evidence="1">
    <location>
        <begin position="42"/>
        <end position="54"/>
    </location>
</feature>
<proteinExistence type="predicted"/>
<feature type="compositionally biased region" description="Basic and acidic residues" evidence="1">
    <location>
        <begin position="28"/>
        <end position="39"/>
    </location>
</feature>